<organism evidence="1 2">
    <name type="scientific">Lophiotrema nucula</name>
    <dbReference type="NCBI Taxonomy" id="690887"/>
    <lineage>
        <taxon>Eukaryota</taxon>
        <taxon>Fungi</taxon>
        <taxon>Dikarya</taxon>
        <taxon>Ascomycota</taxon>
        <taxon>Pezizomycotina</taxon>
        <taxon>Dothideomycetes</taxon>
        <taxon>Pleosporomycetidae</taxon>
        <taxon>Pleosporales</taxon>
        <taxon>Lophiotremataceae</taxon>
        <taxon>Lophiotrema</taxon>
    </lineage>
</organism>
<keyword evidence="2" id="KW-1185">Reference proteome</keyword>
<evidence type="ECO:0000313" key="2">
    <source>
        <dbReference type="Proteomes" id="UP000799770"/>
    </source>
</evidence>
<dbReference type="EMBL" id="ML977332">
    <property type="protein sequence ID" value="KAF2111975.1"/>
    <property type="molecule type" value="Genomic_DNA"/>
</dbReference>
<gene>
    <name evidence="1" type="ORF">BDV96DRAFT_602450</name>
</gene>
<accession>A0A6A5YXU7</accession>
<proteinExistence type="predicted"/>
<protein>
    <recommendedName>
        <fullName evidence="3">F-box domain-containing protein</fullName>
    </recommendedName>
</protein>
<name>A0A6A5YXU7_9PLEO</name>
<reference evidence="1" key="1">
    <citation type="journal article" date="2020" name="Stud. Mycol.">
        <title>101 Dothideomycetes genomes: a test case for predicting lifestyles and emergence of pathogens.</title>
        <authorList>
            <person name="Haridas S."/>
            <person name="Albert R."/>
            <person name="Binder M."/>
            <person name="Bloem J."/>
            <person name="Labutti K."/>
            <person name="Salamov A."/>
            <person name="Andreopoulos B."/>
            <person name="Baker S."/>
            <person name="Barry K."/>
            <person name="Bills G."/>
            <person name="Bluhm B."/>
            <person name="Cannon C."/>
            <person name="Castanera R."/>
            <person name="Culley D."/>
            <person name="Daum C."/>
            <person name="Ezra D."/>
            <person name="Gonzalez J."/>
            <person name="Henrissat B."/>
            <person name="Kuo A."/>
            <person name="Liang C."/>
            <person name="Lipzen A."/>
            <person name="Lutzoni F."/>
            <person name="Magnuson J."/>
            <person name="Mondo S."/>
            <person name="Nolan M."/>
            <person name="Ohm R."/>
            <person name="Pangilinan J."/>
            <person name="Park H.-J."/>
            <person name="Ramirez L."/>
            <person name="Alfaro M."/>
            <person name="Sun H."/>
            <person name="Tritt A."/>
            <person name="Yoshinaga Y."/>
            <person name="Zwiers L.-H."/>
            <person name="Turgeon B."/>
            <person name="Goodwin S."/>
            <person name="Spatafora J."/>
            <person name="Crous P."/>
            <person name="Grigoriev I."/>
        </authorList>
    </citation>
    <scope>NUCLEOTIDE SEQUENCE</scope>
    <source>
        <strain evidence="1">CBS 627.86</strain>
    </source>
</reference>
<dbReference type="Proteomes" id="UP000799770">
    <property type="component" value="Unassembled WGS sequence"/>
</dbReference>
<sequence>MTKTITSLPVELVDETCQFLSKQDFINLRESCRFLNGVAITHLSKQIANKLKVVYALTTLEGLQTLLGICQIPEMLQHIQEIHLAGPRLSTFAAERSFANVQRQELDQMILAQQSFELHGSARSLCEELFNLLRSAPSLTTIRVGNLKGEHKLLKIPRRIEQCKRQLIYRPGLAPHDAIMGMPKTTSQLNLGPESRDIYLNRFRRGACSQEFRNTLSILFGAMTTTRFSAKIVRLYLDNVHVPHLQGTETDDAITAWNVWKVLDQSFIHSVSFSHKDHDDQGYITLSPNWIAQCVRAAKKTDYLDLIGNDNYLRPCNICSTTISALMQTPPTGLKRLSLDGIVTDEGSLSRLLQDQLSALENVRFRETLLTTGSWRPVFQMMTGIIRLNQLDLSNLWEKGSNPTTIEEVPGNGDLHCDINVDNAGDVRRFLLLATMRYDTTLHWQMGVYPLLVRVFLPSVPGATV</sequence>
<evidence type="ECO:0008006" key="3">
    <source>
        <dbReference type="Google" id="ProtNLM"/>
    </source>
</evidence>
<dbReference type="AlphaFoldDB" id="A0A6A5YXU7"/>
<evidence type="ECO:0000313" key="1">
    <source>
        <dbReference type="EMBL" id="KAF2111975.1"/>
    </source>
</evidence>